<organism evidence="1 2">
    <name type="scientific">Merluccius polli</name>
    <name type="common">Benguela hake</name>
    <name type="synonym">Merluccius cadenati</name>
    <dbReference type="NCBI Taxonomy" id="89951"/>
    <lineage>
        <taxon>Eukaryota</taxon>
        <taxon>Metazoa</taxon>
        <taxon>Chordata</taxon>
        <taxon>Craniata</taxon>
        <taxon>Vertebrata</taxon>
        <taxon>Euteleostomi</taxon>
        <taxon>Actinopterygii</taxon>
        <taxon>Neopterygii</taxon>
        <taxon>Teleostei</taxon>
        <taxon>Neoteleostei</taxon>
        <taxon>Acanthomorphata</taxon>
        <taxon>Zeiogadaria</taxon>
        <taxon>Gadariae</taxon>
        <taxon>Gadiformes</taxon>
        <taxon>Gadoidei</taxon>
        <taxon>Merlucciidae</taxon>
        <taxon>Merluccius</taxon>
    </lineage>
</organism>
<proteinExistence type="predicted"/>
<dbReference type="EMBL" id="JAOPHQ010002565">
    <property type="protein sequence ID" value="KAK0146578.1"/>
    <property type="molecule type" value="Genomic_DNA"/>
</dbReference>
<protein>
    <submittedName>
        <fullName evidence="1">Uncharacterized protein</fullName>
    </submittedName>
</protein>
<evidence type="ECO:0000313" key="1">
    <source>
        <dbReference type="EMBL" id="KAK0146578.1"/>
    </source>
</evidence>
<dbReference type="Proteomes" id="UP001174136">
    <property type="component" value="Unassembled WGS sequence"/>
</dbReference>
<dbReference type="PANTHER" id="PTHR47331">
    <property type="entry name" value="PHD-TYPE DOMAIN-CONTAINING PROTEIN"/>
    <property type="match status" value="1"/>
</dbReference>
<dbReference type="AlphaFoldDB" id="A0AA47MTY0"/>
<evidence type="ECO:0000313" key="2">
    <source>
        <dbReference type="Proteomes" id="UP001174136"/>
    </source>
</evidence>
<reference evidence="1" key="1">
    <citation type="journal article" date="2023" name="Front. Mar. Sci.">
        <title>A new Merluccius polli reference genome to investigate the effects of global change in West African waters.</title>
        <authorList>
            <person name="Mateo J.L."/>
            <person name="Blanco-Fernandez C."/>
            <person name="Garcia-Vazquez E."/>
            <person name="Machado-Schiaffino G."/>
        </authorList>
    </citation>
    <scope>NUCLEOTIDE SEQUENCE</scope>
    <source>
        <strain evidence="1">C29</strain>
        <tissue evidence="1">Fin</tissue>
    </source>
</reference>
<keyword evidence="2" id="KW-1185">Reference proteome</keyword>
<gene>
    <name evidence="1" type="ORF">N1851_014082</name>
</gene>
<name>A0AA47MTY0_MERPO</name>
<comment type="caution">
    <text evidence="1">The sequence shown here is derived from an EMBL/GenBank/DDBJ whole genome shotgun (WGS) entry which is preliminary data.</text>
</comment>
<accession>A0AA47MTY0</accession>
<sequence>MNHSSPNLASTDNTISDLARFLAKSQLVTEGLTKFDDKPENYLSWKATFQSTVADLGLTASEKARTCKKKGQSSQHTSSIFWSEYNLEKTMNKAIESALFSRIENSTKLSSKTPQKLCKLSDLLLELKAEKLDGGVGPNVEKLPFHLQEKWTTVR</sequence>
<dbReference type="PANTHER" id="PTHR47331:SF6">
    <property type="entry name" value="DOUBLECORTIN DOMAIN-CONTAINING PROTEIN"/>
    <property type="match status" value="1"/>
</dbReference>